<proteinExistence type="predicted"/>
<feature type="region of interest" description="Disordered" evidence="3">
    <location>
        <begin position="1"/>
        <end position="45"/>
    </location>
</feature>
<gene>
    <name evidence="4" type="ORF">CONLIGDRAFT_712236</name>
</gene>
<dbReference type="EMBL" id="KV875095">
    <property type="protein sequence ID" value="OIW31772.1"/>
    <property type="molecule type" value="Genomic_DNA"/>
</dbReference>
<dbReference type="InterPro" id="IPR018828">
    <property type="entry name" value="RRG7"/>
</dbReference>
<comment type="subcellular location">
    <subcellularLocation>
        <location evidence="1">Mitochondrion</location>
    </subcellularLocation>
</comment>
<name>A0A1J7JQY4_9PEZI</name>
<sequence length="241" mass="25793">MSFNTSVSKVATASHQELESNEEPERQPNPLIYPSRSTPSNHNDLSSFLSYAERTSLPPKSTVYVGTHYEYTVQTSLATHGFALHRVGGASDHGIDLLGTWTLPSLPHPLRVIVQCKALASPRPASVRELEGAFVGAPSGWRRGEGVVGSNVVGLLVAPSPSTKGIRDAVGRSRWPMGFVSCDRETGAVRQFIWNQAAVREGLEGVGVAFRHDEGGGEPRLVLTWKGRPIATGGEEGGVGE</sequence>
<evidence type="ECO:0000256" key="2">
    <source>
        <dbReference type="ARBA" id="ARBA00023128"/>
    </source>
</evidence>
<feature type="compositionally biased region" description="Polar residues" evidence="3">
    <location>
        <begin position="1"/>
        <end position="15"/>
    </location>
</feature>
<evidence type="ECO:0000256" key="1">
    <source>
        <dbReference type="ARBA" id="ARBA00004173"/>
    </source>
</evidence>
<evidence type="ECO:0000256" key="3">
    <source>
        <dbReference type="SAM" id="MobiDB-lite"/>
    </source>
</evidence>
<keyword evidence="2" id="KW-0496">Mitochondrion</keyword>
<accession>A0A1J7JQY4</accession>
<organism evidence="4 5">
    <name type="scientific">Coniochaeta ligniaria NRRL 30616</name>
    <dbReference type="NCBI Taxonomy" id="1408157"/>
    <lineage>
        <taxon>Eukaryota</taxon>
        <taxon>Fungi</taxon>
        <taxon>Dikarya</taxon>
        <taxon>Ascomycota</taxon>
        <taxon>Pezizomycotina</taxon>
        <taxon>Sordariomycetes</taxon>
        <taxon>Sordariomycetidae</taxon>
        <taxon>Coniochaetales</taxon>
        <taxon>Coniochaetaceae</taxon>
        <taxon>Coniochaeta</taxon>
    </lineage>
</organism>
<dbReference type="OrthoDB" id="20734at2759"/>
<dbReference type="GO" id="GO:0005739">
    <property type="term" value="C:mitochondrion"/>
    <property type="evidence" value="ECO:0007669"/>
    <property type="project" value="UniProtKB-SubCell"/>
</dbReference>
<dbReference type="PANTHER" id="PTHR28133">
    <property type="entry name" value="REQUIRED FOR RESPIRATORY GROWTH PROTEIN 7, MITOCHONDRIAL"/>
    <property type="match status" value="1"/>
</dbReference>
<feature type="compositionally biased region" description="Polar residues" evidence="3">
    <location>
        <begin position="35"/>
        <end position="45"/>
    </location>
</feature>
<keyword evidence="5" id="KW-1185">Reference proteome</keyword>
<dbReference type="AlphaFoldDB" id="A0A1J7JQY4"/>
<evidence type="ECO:0000313" key="5">
    <source>
        <dbReference type="Proteomes" id="UP000182658"/>
    </source>
</evidence>
<reference evidence="4 5" key="1">
    <citation type="submission" date="2016-10" db="EMBL/GenBank/DDBJ databases">
        <title>Draft genome sequence of Coniochaeta ligniaria NRRL30616, a lignocellulolytic fungus for bioabatement of inhibitors in plant biomass hydrolysates.</title>
        <authorList>
            <consortium name="DOE Joint Genome Institute"/>
            <person name="Jimenez D.J."/>
            <person name="Hector R.E."/>
            <person name="Riley R."/>
            <person name="Sun H."/>
            <person name="Grigoriev I.V."/>
            <person name="Van Elsas J.D."/>
            <person name="Nichols N.N."/>
        </authorList>
    </citation>
    <scope>NUCLEOTIDE SEQUENCE [LARGE SCALE GENOMIC DNA]</scope>
    <source>
        <strain evidence="4 5">NRRL 30616</strain>
    </source>
</reference>
<dbReference type="Pfam" id="PF10356">
    <property type="entry name" value="RRG7"/>
    <property type="match status" value="2"/>
</dbReference>
<protein>
    <submittedName>
        <fullName evidence="4">Uncharacterized protein</fullName>
    </submittedName>
</protein>
<dbReference type="Proteomes" id="UP000182658">
    <property type="component" value="Unassembled WGS sequence"/>
</dbReference>
<evidence type="ECO:0000313" key="4">
    <source>
        <dbReference type="EMBL" id="OIW31772.1"/>
    </source>
</evidence>
<dbReference type="FunCoup" id="A0A1J7JQY4">
    <property type="interactions" value="35"/>
</dbReference>
<dbReference type="PANTHER" id="PTHR28133:SF1">
    <property type="entry name" value="REQUIRED FOR RESPIRATORY GROWTH PROTEIN 7, MITOCHONDRIAL"/>
    <property type="match status" value="1"/>
</dbReference>
<dbReference type="InParanoid" id="A0A1J7JQY4"/>